<dbReference type="InterPro" id="IPR036412">
    <property type="entry name" value="HAD-like_sf"/>
</dbReference>
<dbReference type="Gene3D" id="3.30.1240.10">
    <property type="match status" value="1"/>
</dbReference>
<dbReference type="Proteomes" id="UP000285875">
    <property type="component" value="Chromosome"/>
</dbReference>
<evidence type="ECO:0000313" key="1">
    <source>
        <dbReference type="EMBL" id="AZZ38449.1"/>
    </source>
</evidence>
<reference evidence="2" key="1">
    <citation type="submission" date="2017-12" db="EMBL/GenBank/DDBJ databases">
        <title>Whole genome sequencing of Acidipropionibacterium jensenii strains JS279 and JS280.</title>
        <authorList>
            <person name="Deptula P."/>
            <person name="Laine P."/>
            <person name="Smolander O.-P."/>
            <person name="Paulin L."/>
            <person name="Auvinen P."/>
            <person name="Varmanen P."/>
        </authorList>
    </citation>
    <scope>NUCLEOTIDE SEQUENCE [LARGE SCALE GENOMIC DNA]</scope>
    <source>
        <strain evidence="2">JS280</strain>
    </source>
</reference>
<dbReference type="GO" id="GO:0005829">
    <property type="term" value="C:cytosol"/>
    <property type="evidence" value="ECO:0007669"/>
    <property type="project" value="TreeGrafter"/>
</dbReference>
<dbReference type="GO" id="GO:0000287">
    <property type="term" value="F:magnesium ion binding"/>
    <property type="evidence" value="ECO:0007669"/>
    <property type="project" value="TreeGrafter"/>
</dbReference>
<dbReference type="EMBL" id="CP025570">
    <property type="protein sequence ID" value="AZZ38449.1"/>
    <property type="molecule type" value="Genomic_DNA"/>
</dbReference>
<dbReference type="Gene3D" id="3.40.50.1000">
    <property type="entry name" value="HAD superfamily/HAD-like"/>
    <property type="match status" value="1"/>
</dbReference>
<protein>
    <submittedName>
        <fullName evidence="1">HAD family phosphatase</fullName>
    </submittedName>
</protein>
<dbReference type="AlphaFoldDB" id="A0A3Q9UJ98"/>
<proteinExistence type="predicted"/>
<dbReference type="GO" id="GO:0016791">
    <property type="term" value="F:phosphatase activity"/>
    <property type="evidence" value="ECO:0007669"/>
    <property type="project" value="TreeGrafter"/>
</dbReference>
<organism evidence="1 2">
    <name type="scientific">Acidipropionibacterium jensenii</name>
    <dbReference type="NCBI Taxonomy" id="1749"/>
    <lineage>
        <taxon>Bacteria</taxon>
        <taxon>Bacillati</taxon>
        <taxon>Actinomycetota</taxon>
        <taxon>Actinomycetes</taxon>
        <taxon>Propionibacteriales</taxon>
        <taxon>Propionibacteriaceae</taxon>
        <taxon>Acidipropionibacterium</taxon>
    </lineage>
</organism>
<evidence type="ECO:0000313" key="2">
    <source>
        <dbReference type="Proteomes" id="UP000285875"/>
    </source>
</evidence>
<name>A0A3Q9UJ98_9ACTN</name>
<sequence length="268" mass="28993">MNIESHEHGVRMSTVLATDLDGTVVFEDGIHPADREAIGSWLAAGNTLVLATGKSVDAVRLVWHEVGMPDPDYVIAFTGSVITDGSLHPLAITAHQPGLLDDIVSLVDGEPLVLYASDIEHDYVVAARVSQHSSIVPRSYPADLDRLRHTDLFGIPLYIPDPTVMDRVEPALRKLCAGRAEVHRNQNFLDVVPPGVSKGAGLRRLLTDLIGDHGDVYTLGDSWNDLSMHEVADHPVALAHSPAQVRAHCEATVDSAAQLIAQILKEQK</sequence>
<gene>
    <name evidence="1" type="ORF">C0Z10_00290</name>
</gene>
<dbReference type="KEGG" id="aji:C0Z10_00290"/>
<dbReference type="SUPFAM" id="SSF56784">
    <property type="entry name" value="HAD-like"/>
    <property type="match status" value="1"/>
</dbReference>
<accession>A0A3Q9UJ98</accession>
<dbReference type="Pfam" id="PF08282">
    <property type="entry name" value="Hydrolase_3"/>
    <property type="match status" value="1"/>
</dbReference>
<dbReference type="PANTHER" id="PTHR10000">
    <property type="entry name" value="PHOSPHOSERINE PHOSPHATASE"/>
    <property type="match status" value="1"/>
</dbReference>
<dbReference type="InterPro" id="IPR023214">
    <property type="entry name" value="HAD_sf"/>
</dbReference>
<dbReference type="PANTHER" id="PTHR10000:SF8">
    <property type="entry name" value="HAD SUPERFAMILY HYDROLASE-LIKE, TYPE 3"/>
    <property type="match status" value="1"/>
</dbReference>